<evidence type="ECO:0000313" key="2">
    <source>
        <dbReference type="EMBL" id="CAL6015669.1"/>
    </source>
</evidence>
<gene>
    <name evidence="1" type="ORF">HINF_LOCUS17613</name>
    <name evidence="2" type="ORF">HINF_LOCUS25057</name>
</gene>
<name>A0AA86U3Y6_9EUKA</name>
<evidence type="ECO:0000313" key="3">
    <source>
        <dbReference type="Proteomes" id="UP001642409"/>
    </source>
</evidence>
<accession>A0AA86U3Y6</accession>
<proteinExistence type="predicted"/>
<reference evidence="2 3" key="2">
    <citation type="submission" date="2024-07" db="EMBL/GenBank/DDBJ databases">
        <authorList>
            <person name="Akdeniz Z."/>
        </authorList>
    </citation>
    <scope>NUCLEOTIDE SEQUENCE [LARGE SCALE GENOMIC DNA]</scope>
</reference>
<dbReference type="Proteomes" id="UP001642409">
    <property type="component" value="Unassembled WGS sequence"/>
</dbReference>
<evidence type="ECO:0000313" key="1">
    <source>
        <dbReference type="EMBL" id="CAI9929968.1"/>
    </source>
</evidence>
<comment type="caution">
    <text evidence="1">The sequence shown here is derived from an EMBL/GenBank/DDBJ whole genome shotgun (WGS) entry which is preliminary data.</text>
</comment>
<organism evidence="1">
    <name type="scientific">Hexamita inflata</name>
    <dbReference type="NCBI Taxonomy" id="28002"/>
    <lineage>
        <taxon>Eukaryota</taxon>
        <taxon>Metamonada</taxon>
        <taxon>Diplomonadida</taxon>
        <taxon>Hexamitidae</taxon>
        <taxon>Hexamitinae</taxon>
        <taxon>Hexamita</taxon>
    </lineage>
</organism>
<reference evidence="1" key="1">
    <citation type="submission" date="2023-06" db="EMBL/GenBank/DDBJ databases">
        <authorList>
            <person name="Kurt Z."/>
        </authorList>
    </citation>
    <scope>NUCLEOTIDE SEQUENCE</scope>
</reference>
<keyword evidence="3" id="KW-1185">Reference proteome</keyword>
<sequence length="835" mass="92696">MMNLQIVFLEMQQMQSTIERRQINSRGAVINYCEKAKIVSNKNIVQFNYNESTQFSFYIYTYVVKNLKISANINSFKYSTFYWTTNIVLDNCQIEINSTTVSSVLISFTTQQLNILRSQLYGAFNRSSSLEAGTLSLNSTNISLINCKIKQQMITETGSVSGVTGFSSIIILEYVFAIYNITTLSNSDSRCGIITAEANNIFVFILLSNITGSIIAAMNNGILVGNGNNVSFNITSSNISVAGMYPEYNNVVLCNGLCDLNIPLTIQPTAQVSSQIINGYTQYYIFPSASIANNAEIIFDPNQKLSFIANFSVFGYGSSIRNLKISGKYQVTGSTYSYANIFGSNITSYIELKQITISASINAISQCSINIISNNITSHLLINSFLVTGQFYTNYGNFSSINTFGSSQYNGNQTSIIKNYRFVGQILTQLCSIFSLYVQNTDVSFLNSLFMVSSSNNISSILIGSYSCLPFGSILLNKVQVKQISTYNGDISNGVLFMNIQCRNMLILMLELDYTSHRNLTNEYQNTILGTLNIFNTTIYKSQIYHYINLTNFQTLGLLSTKQSAQENYINFDALKYSLTTFCTNLRNFGLVTGLTAGQNSSNTYISILNSILCENINVQFSDQYLGLIIGDLKVSLVLINSKIVNSVLIAATCSGTGLLGGYINGKLNVSNLDIQNSELSVMNNAGIISNLQGVGIFNNIIIQNYLLNVQQQNINTALLFGYVKRSSVVLTYISTYNSKYIGNISEQTTGIVFGVYVASNASLINCCIQINVENMLAYSVLYYIDTEYSQSCYVDIQNTHISTSNNCFSFIDEQTCPSYWIVTQISEITRYEMI</sequence>
<dbReference type="AlphaFoldDB" id="A0AA86U3Y6"/>
<dbReference type="EMBL" id="CAXDID020000074">
    <property type="protein sequence ID" value="CAL6015669.1"/>
    <property type="molecule type" value="Genomic_DNA"/>
</dbReference>
<protein>
    <submittedName>
        <fullName evidence="2">Hypothetical_protein</fullName>
    </submittedName>
</protein>
<dbReference type="EMBL" id="CATOUU010000444">
    <property type="protein sequence ID" value="CAI9929968.1"/>
    <property type="molecule type" value="Genomic_DNA"/>
</dbReference>